<dbReference type="EMBL" id="BARW01040506">
    <property type="protein sequence ID" value="GAJ18452.1"/>
    <property type="molecule type" value="Genomic_DNA"/>
</dbReference>
<feature type="non-terminal residue" evidence="2">
    <location>
        <position position="1"/>
    </location>
</feature>
<dbReference type="AlphaFoldDB" id="X1VIH7"/>
<feature type="transmembrane region" description="Helical" evidence="1">
    <location>
        <begin position="92"/>
        <end position="113"/>
    </location>
</feature>
<evidence type="ECO:0008006" key="3">
    <source>
        <dbReference type="Google" id="ProtNLM"/>
    </source>
</evidence>
<accession>X1VIH7</accession>
<organism evidence="2">
    <name type="scientific">marine sediment metagenome</name>
    <dbReference type="NCBI Taxonomy" id="412755"/>
    <lineage>
        <taxon>unclassified sequences</taxon>
        <taxon>metagenomes</taxon>
        <taxon>ecological metagenomes</taxon>
    </lineage>
</organism>
<dbReference type="InterPro" id="IPR011989">
    <property type="entry name" value="ARM-like"/>
</dbReference>
<dbReference type="Pfam" id="PF13646">
    <property type="entry name" value="HEAT_2"/>
    <property type="match status" value="1"/>
</dbReference>
<dbReference type="SUPFAM" id="SSF48371">
    <property type="entry name" value="ARM repeat"/>
    <property type="match status" value="1"/>
</dbReference>
<evidence type="ECO:0000313" key="2">
    <source>
        <dbReference type="EMBL" id="GAJ18452.1"/>
    </source>
</evidence>
<sequence length="121" mass="12922">AISLGTMQSQMAVAALIDAVGDPVEDVGLAAVRALGQLNEPRGLRLLLGVIEEGDRWTGSRIVEAIIGMGPQITSEIISRLEATTNINARLLYVQICGLLQITEALGALFLLLKDPDKETR</sequence>
<gene>
    <name evidence="2" type="ORF">S12H4_61164</name>
</gene>
<reference evidence="2" key="1">
    <citation type="journal article" date="2014" name="Front. Microbiol.">
        <title>High frequency of phylogenetically diverse reductive dehalogenase-homologous genes in deep subseafloor sedimentary metagenomes.</title>
        <authorList>
            <person name="Kawai M."/>
            <person name="Futagami T."/>
            <person name="Toyoda A."/>
            <person name="Takaki Y."/>
            <person name="Nishi S."/>
            <person name="Hori S."/>
            <person name="Arai W."/>
            <person name="Tsubouchi T."/>
            <person name="Morono Y."/>
            <person name="Uchiyama I."/>
            <person name="Ito T."/>
            <person name="Fujiyama A."/>
            <person name="Inagaki F."/>
            <person name="Takami H."/>
        </authorList>
    </citation>
    <scope>NUCLEOTIDE SEQUENCE</scope>
    <source>
        <strain evidence="2">Expedition CK06-06</strain>
    </source>
</reference>
<dbReference type="InterPro" id="IPR016024">
    <property type="entry name" value="ARM-type_fold"/>
</dbReference>
<dbReference type="Gene3D" id="1.25.10.10">
    <property type="entry name" value="Leucine-rich Repeat Variant"/>
    <property type="match status" value="1"/>
</dbReference>
<comment type="caution">
    <text evidence="2">The sequence shown here is derived from an EMBL/GenBank/DDBJ whole genome shotgun (WGS) entry which is preliminary data.</text>
</comment>
<keyword evidence="1" id="KW-0812">Transmembrane</keyword>
<keyword evidence="1" id="KW-1133">Transmembrane helix</keyword>
<evidence type="ECO:0000256" key="1">
    <source>
        <dbReference type="SAM" id="Phobius"/>
    </source>
</evidence>
<keyword evidence="1" id="KW-0472">Membrane</keyword>
<name>X1VIH7_9ZZZZ</name>
<feature type="non-terminal residue" evidence="2">
    <location>
        <position position="121"/>
    </location>
</feature>
<proteinExistence type="predicted"/>
<protein>
    <recommendedName>
        <fullName evidence="3">HEAT repeat domain-containing protein</fullName>
    </recommendedName>
</protein>